<dbReference type="AlphaFoldDB" id="F3YWV1"/>
<keyword evidence="2" id="KW-1185">Reference proteome</keyword>
<dbReference type="EMBL" id="CP003221">
    <property type="protein sequence ID" value="EGJ51675.1"/>
    <property type="molecule type" value="Genomic_DNA"/>
</dbReference>
<name>F3YWV1_DESAF</name>
<dbReference type="RefSeq" id="WP_014261295.1">
    <property type="nucleotide sequence ID" value="NC_016629.1"/>
</dbReference>
<dbReference type="HOGENOM" id="CLU_2878454_0_0_7"/>
<protein>
    <submittedName>
        <fullName evidence="1">Uncharacterized protein</fullName>
    </submittedName>
</protein>
<dbReference type="Proteomes" id="UP000007844">
    <property type="component" value="Chromosome"/>
</dbReference>
<gene>
    <name evidence="1" type="ORF">Desaf_3388</name>
</gene>
<evidence type="ECO:0000313" key="1">
    <source>
        <dbReference type="EMBL" id="EGJ51675.1"/>
    </source>
</evidence>
<organism evidence="1 2">
    <name type="scientific">Desulfocurvibacter africanus subsp. africanus str. Walvis Bay</name>
    <dbReference type="NCBI Taxonomy" id="690850"/>
    <lineage>
        <taxon>Bacteria</taxon>
        <taxon>Pseudomonadati</taxon>
        <taxon>Thermodesulfobacteriota</taxon>
        <taxon>Desulfovibrionia</taxon>
        <taxon>Desulfovibrionales</taxon>
        <taxon>Desulfovibrionaceae</taxon>
        <taxon>Desulfocurvibacter</taxon>
    </lineage>
</organism>
<sequence precursor="true">MPNTLLILALAAQASLFMAWLTATGALGSLTTLAPSPAYHAMAHTLRRRRLVQGRPCGISGRR</sequence>
<evidence type="ECO:0000313" key="2">
    <source>
        <dbReference type="Proteomes" id="UP000007844"/>
    </source>
</evidence>
<dbReference type="KEGG" id="daf:Desaf_3388"/>
<reference evidence="1 2" key="1">
    <citation type="journal article" date="2011" name="J. Bacteriol.">
        <title>Genome sequence of the mercury-methylating and pleomorphic Desulfovibrio africanus Strain Walvis Bay.</title>
        <authorList>
            <person name="Brown S.D."/>
            <person name="Wall J.D."/>
            <person name="Kucken A.M."/>
            <person name="Gilmour C.C."/>
            <person name="Podar M."/>
            <person name="Brandt C.C."/>
            <person name="Teshima H."/>
            <person name="Detter J.C."/>
            <person name="Han C.S."/>
            <person name="Land M.L."/>
            <person name="Lucas S."/>
            <person name="Han J."/>
            <person name="Pennacchio L."/>
            <person name="Nolan M."/>
            <person name="Pitluck S."/>
            <person name="Woyke T."/>
            <person name="Goodwin L."/>
            <person name="Palumbo A.V."/>
            <person name="Elias D.A."/>
        </authorList>
    </citation>
    <scope>NUCLEOTIDE SEQUENCE [LARGE SCALE GENOMIC DNA]</scope>
    <source>
        <strain evidence="1 2">Walvis Bay</strain>
    </source>
</reference>
<proteinExistence type="predicted"/>
<accession>F3YWV1</accession>